<reference evidence="11 12" key="1">
    <citation type="submission" date="2020-02" db="EMBL/GenBank/DDBJ databases">
        <authorList>
            <person name="Ma Q."/>
            <person name="Huang Y."/>
            <person name="Song X."/>
            <person name="Pei D."/>
        </authorList>
    </citation>
    <scope>NUCLEOTIDE SEQUENCE [LARGE SCALE GENOMIC DNA]</scope>
    <source>
        <strain evidence="11">Sxm20200214</strain>
        <tissue evidence="11">Leaf</tissue>
    </source>
</reference>
<dbReference type="Pfam" id="PF13639">
    <property type="entry name" value="zf-RING_2"/>
    <property type="match status" value="1"/>
</dbReference>
<dbReference type="GO" id="GO:0061630">
    <property type="term" value="F:ubiquitin protein ligase activity"/>
    <property type="evidence" value="ECO:0007669"/>
    <property type="project" value="UniProtKB-EC"/>
</dbReference>
<evidence type="ECO:0000256" key="8">
    <source>
        <dbReference type="PROSITE-ProRule" id="PRU00175"/>
    </source>
</evidence>
<keyword evidence="6" id="KW-0833">Ubl conjugation pathway</keyword>
<dbReference type="PANTHER" id="PTHR22937:SF201">
    <property type="entry name" value="RING-TYPE E3 UBIQUITIN TRANSFERASE"/>
    <property type="match status" value="1"/>
</dbReference>
<dbReference type="Gene3D" id="3.30.40.10">
    <property type="entry name" value="Zinc/RING finger domain, C3HC4 (zinc finger)"/>
    <property type="match status" value="1"/>
</dbReference>
<dbReference type="SMART" id="SM00184">
    <property type="entry name" value="RING"/>
    <property type="match status" value="1"/>
</dbReference>
<keyword evidence="3" id="KW-0808">Transferase</keyword>
<evidence type="ECO:0000256" key="4">
    <source>
        <dbReference type="ARBA" id="ARBA00022723"/>
    </source>
</evidence>
<evidence type="ECO:0000313" key="11">
    <source>
        <dbReference type="EMBL" id="KAG2294694.1"/>
    </source>
</evidence>
<dbReference type="GO" id="GO:0008270">
    <property type="term" value="F:zinc ion binding"/>
    <property type="evidence" value="ECO:0007669"/>
    <property type="project" value="UniProtKB-KW"/>
</dbReference>
<organism evidence="11 12">
    <name type="scientific">Brassica carinata</name>
    <name type="common">Ethiopian mustard</name>
    <name type="synonym">Abyssinian cabbage</name>
    <dbReference type="NCBI Taxonomy" id="52824"/>
    <lineage>
        <taxon>Eukaryota</taxon>
        <taxon>Viridiplantae</taxon>
        <taxon>Streptophyta</taxon>
        <taxon>Embryophyta</taxon>
        <taxon>Tracheophyta</taxon>
        <taxon>Spermatophyta</taxon>
        <taxon>Magnoliopsida</taxon>
        <taxon>eudicotyledons</taxon>
        <taxon>Gunneridae</taxon>
        <taxon>Pentapetalae</taxon>
        <taxon>rosids</taxon>
        <taxon>malvids</taxon>
        <taxon>Brassicales</taxon>
        <taxon>Brassicaceae</taxon>
        <taxon>Brassiceae</taxon>
        <taxon>Brassica</taxon>
    </lineage>
</organism>
<dbReference type="InterPro" id="IPR045191">
    <property type="entry name" value="MBR1/2-like"/>
</dbReference>
<dbReference type="OrthoDB" id="8062037at2759"/>
<evidence type="ECO:0000256" key="7">
    <source>
        <dbReference type="ARBA" id="ARBA00022833"/>
    </source>
</evidence>
<proteinExistence type="predicted"/>
<dbReference type="PANTHER" id="PTHR22937">
    <property type="entry name" value="E3 UBIQUITIN-PROTEIN LIGASE RNF165"/>
    <property type="match status" value="1"/>
</dbReference>
<dbReference type="InterPro" id="IPR001841">
    <property type="entry name" value="Znf_RING"/>
</dbReference>
<dbReference type="SUPFAM" id="SSF57850">
    <property type="entry name" value="RING/U-box"/>
    <property type="match status" value="1"/>
</dbReference>
<dbReference type="GO" id="GO:0005634">
    <property type="term" value="C:nucleus"/>
    <property type="evidence" value="ECO:0007669"/>
    <property type="project" value="TreeGrafter"/>
</dbReference>
<evidence type="ECO:0000256" key="3">
    <source>
        <dbReference type="ARBA" id="ARBA00022679"/>
    </source>
</evidence>
<feature type="compositionally biased region" description="Basic residues" evidence="9">
    <location>
        <begin position="53"/>
        <end position="65"/>
    </location>
</feature>
<evidence type="ECO:0000256" key="5">
    <source>
        <dbReference type="ARBA" id="ARBA00022771"/>
    </source>
</evidence>
<evidence type="ECO:0000256" key="2">
    <source>
        <dbReference type="ARBA" id="ARBA00012483"/>
    </source>
</evidence>
<evidence type="ECO:0000256" key="1">
    <source>
        <dbReference type="ARBA" id="ARBA00000900"/>
    </source>
</evidence>
<evidence type="ECO:0000256" key="6">
    <source>
        <dbReference type="ARBA" id="ARBA00022786"/>
    </source>
</evidence>
<dbReference type="Proteomes" id="UP000886595">
    <property type="component" value="Unassembled WGS sequence"/>
</dbReference>
<feature type="region of interest" description="Disordered" evidence="9">
    <location>
        <begin position="49"/>
        <end position="71"/>
    </location>
</feature>
<comment type="catalytic activity">
    <reaction evidence="1">
        <text>S-ubiquitinyl-[E2 ubiquitin-conjugating enzyme]-L-cysteine + [acceptor protein]-L-lysine = [E2 ubiquitin-conjugating enzyme]-L-cysteine + N(6)-ubiquitinyl-[acceptor protein]-L-lysine.</text>
        <dbReference type="EC" id="2.3.2.27"/>
    </reaction>
</comment>
<keyword evidence="4" id="KW-0479">Metal-binding</keyword>
<accession>A0A8X7RT36</accession>
<sequence length="473" mass="52838">MVVVGVSGSSSMTQRNMMTGFDMEQHSLPDIPPMNPVPTFEPYDNNSMFNGHPHYHHPHPHHHHPQQQGASNLGPVMSTPPNLYLPYEPFHTPPNHPSAPGSTPHFMGHGYKRKSAEAVPGNYQYLTEAAPPCSFPYYSTTTYPQPIDQRSVRSRVGADPPPYYPHGHDSFFQGSYAAHPVPPPGPIWYDQHCNGNTSDGPPSLWLQPPSVPFMHGNFVTGSVDSGNVCLPRFHEASSGRNDMPFAYPSPHYFSHHLAPPPPPTVYPRMASASYTVPMNIHDASYRIARPVQSTGLRINQQHPRDGFSPAATLRHHGLPHLRAFPAYEDSGFEEGDFYDDVDQHEDMRLDIEDMSYEELLDLSDHIGTVKTGLPEETVKELVKRRTSISTRINLEEAPPSTDLETDFCPICQETYKNLDKIATLDCKHEYHAECLEKWLVIKNVCPICKSEALVAEQNKERSSLGGDVSAHSN</sequence>
<evidence type="ECO:0000313" key="12">
    <source>
        <dbReference type="Proteomes" id="UP000886595"/>
    </source>
</evidence>
<name>A0A8X7RT36_BRACI</name>
<dbReference type="PROSITE" id="PS50089">
    <property type="entry name" value="ZF_RING_2"/>
    <property type="match status" value="1"/>
</dbReference>
<dbReference type="InterPro" id="IPR013083">
    <property type="entry name" value="Znf_RING/FYVE/PHD"/>
</dbReference>
<keyword evidence="5 8" id="KW-0863">Zinc-finger</keyword>
<dbReference type="EC" id="2.3.2.27" evidence="2"/>
<evidence type="ECO:0000256" key="9">
    <source>
        <dbReference type="SAM" id="MobiDB-lite"/>
    </source>
</evidence>
<feature type="domain" description="RING-type" evidence="10">
    <location>
        <begin position="408"/>
        <end position="449"/>
    </location>
</feature>
<protein>
    <recommendedName>
        <fullName evidence="2">RING-type E3 ubiquitin transferase</fullName>
        <ecNumber evidence="2">2.3.2.27</ecNumber>
    </recommendedName>
</protein>
<dbReference type="AlphaFoldDB" id="A0A8X7RT36"/>
<keyword evidence="7" id="KW-0862">Zinc</keyword>
<keyword evidence="12" id="KW-1185">Reference proteome</keyword>
<dbReference type="EMBL" id="JAAMPC010000009">
    <property type="protein sequence ID" value="KAG2294694.1"/>
    <property type="molecule type" value="Genomic_DNA"/>
</dbReference>
<evidence type="ECO:0000259" key="10">
    <source>
        <dbReference type="PROSITE" id="PS50089"/>
    </source>
</evidence>
<gene>
    <name evidence="11" type="ORF">Bca52824_041363</name>
</gene>
<comment type="caution">
    <text evidence="11">The sequence shown here is derived from an EMBL/GenBank/DDBJ whole genome shotgun (WGS) entry which is preliminary data.</text>
</comment>